<organism evidence="2 3">
    <name type="scientific">Halorubrum saccharovorum</name>
    <dbReference type="NCBI Taxonomy" id="2248"/>
    <lineage>
        <taxon>Archaea</taxon>
        <taxon>Methanobacteriati</taxon>
        <taxon>Methanobacteriota</taxon>
        <taxon>Stenosarchaea group</taxon>
        <taxon>Halobacteria</taxon>
        <taxon>Halobacteriales</taxon>
        <taxon>Haloferacaceae</taxon>
        <taxon>Halorubrum</taxon>
    </lineage>
</organism>
<sequence length="76" mass="7603">MNTKAEDRLLGAASAALVATIGGELLGSQLLITLGVAGFAVAILALFAVMTVVLGASVARSPELNAPDPTAIDRAR</sequence>
<accession>A0A081EUH3</accession>
<keyword evidence="1" id="KW-0812">Transmembrane</keyword>
<dbReference type="RefSeq" id="WP_050024097.1">
    <property type="nucleotide sequence ID" value="NZ_JNFH02000014.1"/>
</dbReference>
<evidence type="ECO:0000313" key="2">
    <source>
        <dbReference type="EMBL" id="KDS91061.1"/>
    </source>
</evidence>
<comment type="caution">
    <text evidence="2">The sequence shown here is derived from an EMBL/GenBank/DDBJ whole genome shotgun (WGS) entry which is preliminary data.</text>
</comment>
<dbReference type="Proteomes" id="UP000053331">
    <property type="component" value="Unassembled WGS sequence"/>
</dbReference>
<keyword evidence="1" id="KW-1133">Transmembrane helix</keyword>
<proteinExistence type="predicted"/>
<keyword evidence="1" id="KW-0472">Membrane</keyword>
<protein>
    <submittedName>
        <fullName evidence="2">Uncharacterized protein</fullName>
    </submittedName>
</protein>
<name>A0A081EUH3_9EURY</name>
<feature type="transmembrane region" description="Helical" evidence="1">
    <location>
        <begin position="32"/>
        <end position="54"/>
    </location>
</feature>
<gene>
    <name evidence="2" type="ORF">FK85_06620</name>
</gene>
<evidence type="ECO:0000256" key="1">
    <source>
        <dbReference type="SAM" id="Phobius"/>
    </source>
</evidence>
<reference evidence="2 3" key="1">
    <citation type="journal article" date="2015" name="Genome Announc.">
        <title>Draft genome sequence of a Halorubrum H3 strain isolated from the burlinskoye salt lake (Altai Krai, Russia).</title>
        <authorList>
            <person name="Rozanov A.S."/>
            <person name="Bryanskaya A.V."/>
            <person name="Malup T.K."/>
            <person name="Kotenko A.V."/>
            <person name="Peltek S.E."/>
        </authorList>
    </citation>
    <scope>NUCLEOTIDE SEQUENCE [LARGE SCALE GENOMIC DNA]</scope>
    <source>
        <strain evidence="2 3">H3</strain>
    </source>
</reference>
<dbReference type="OrthoDB" id="329303at2157"/>
<keyword evidence="3" id="KW-1185">Reference proteome</keyword>
<evidence type="ECO:0000313" key="3">
    <source>
        <dbReference type="Proteomes" id="UP000053331"/>
    </source>
</evidence>
<dbReference type="EMBL" id="JNFH02000014">
    <property type="protein sequence ID" value="KDS91061.1"/>
    <property type="molecule type" value="Genomic_DNA"/>
</dbReference>
<dbReference type="AlphaFoldDB" id="A0A081EUH3"/>